<evidence type="ECO:0000256" key="1">
    <source>
        <dbReference type="SAM" id="Phobius"/>
    </source>
</evidence>
<evidence type="ECO:0000313" key="2">
    <source>
        <dbReference type="EMBL" id="RUO33732.1"/>
    </source>
</evidence>
<dbReference type="RefSeq" id="WP_126798299.1">
    <property type="nucleotide sequence ID" value="NZ_PIPO01000002.1"/>
</dbReference>
<keyword evidence="1" id="KW-1133">Transmembrane helix</keyword>
<protein>
    <submittedName>
        <fullName evidence="2">Uncharacterized protein</fullName>
    </submittedName>
</protein>
<comment type="caution">
    <text evidence="2">The sequence shown here is derived from an EMBL/GenBank/DDBJ whole genome shotgun (WGS) entry which is preliminary data.</text>
</comment>
<dbReference type="Proteomes" id="UP000287823">
    <property type="component" value="Unassembled WGS sequence"/>
</dbReference>
<dbReference type="AlphaFoldDB" id="A0A432WIS6"/>
<sequence length="430" mass="49504">MPVYRGIDNGKGQRKFRFYANEILSSRRYSKEHGSAVLTGEKTFSRLYQHVTDKTIGAFCDLRGDYLIYGWRPWMVPIAILAMLSLGFGITALFATLTLEGEPPVWWLSWYGVGASAVCAYIGFRWYPHSPFSHYIVFDRRNKLVHLPRWLSHKQDSIRWDEADIAVIDMPSGIIGETTDTELHVLPPPVSFNKHGTRRWFRHFKFHFDSKAPHELKKYDGYTVDGAEAVYRFIVDFMTKPREQSISLDAICSHDLDIELEIYGYNDFEKAVSKHKKLWSLIDPERLPTEPNWERDSDGNWQQIRPAVRDRFGWFGLWNRSYTLPPHLRGTKADPDYKDDPNAPLPVSRWYSIENEGTGELIGQPPEVIASVLRGDGMPNKASLECTRLKEGGWSGSEQSWWYKQFEPVESSAFKPEQAVAGKSLGKETD</sequence>
<reference evidence="2 3" key="1">
    <citation type="journal article" date="2011" name="Front. Microbiol.">
        <title>Genomic signatures of strain selection and enhancement in Bacillus atrophaeus var. globigii, a historical biowarfare simulant.</title>
        <authorList>
            <person name="Gibbons H.S."/>
            <person name="Broomall S.M."/>
            <person name="McNew L.A."/>
            <person name="Daligault H."/>
            <person name="Chapman C."/>
            <person name="Bruce D."/>
            <person name="Karavis M."/>
            <person name="Krepps M."/>
            <person name="McGregor P.A."/>
            <person name="Hong C."/>
            <person name="Park K.H."/>
            <person name="Akmal A."/>
            <person name="Feldman A."/>
            <person name="Lin J.S."/>
            <person name="Chang W.E."/>
            <person name="Higgs B.W."/>
            <person name="Demirev P."/>
            <person name="Lindquist J."/>
            <person name="Liem A."/>
            <person name="Fochler E."/>
            <person name="Read T.D."/>
            <person name="Tapia R."/>
            <person name="Johnson S."/>
            <person name="Bishop-Lilly K.A."/>
            <person name="Detter C."/>
            <person name="Han C."/>
            <person name="Sozhamannan S."/>
            <person name="Rosenzweig C.N."/>
            <person name="Skowronski E.W."/>
        </authorList>
    </citation>
    <scope>NUCLEOTIDE SEQUENCE [LARGE SCALE GENOMIC DNA]</scope>
    <source>
        <strain evidence="2 3">Y4G10-17</strain>
    </source>
</reference>
<proteinExistence type="predicted"/>
<evidence type="ECO:0000313" key="3">
    <source>
        <dbReference type="Proteomes" id="UP000287823"/>
    </source>
</evidence>
<keyword evidence="1" id="KW-0472">Membrane</keyword>
<feature type="transmembrane region" description="Helical" evidence="1">
    <location>
        <begin position="105"/>
        <end position="124"/>
    </location>
</feature>
<dbReference type="EMBL" id="PIPO01000002">
    <property type="protein sequence ID" value="RUO33732.1"/>
    <property type="molecule type" value="Genomic_DNA"/>
</dbReference>
<keyword evidence="3" id="KW-1185">Reference proteome</keyword>
<keyword evidence="1" id="KW-0812">Transmembrane</keyword>
<feature type="transmembrane region" description="Helical" evidence="1">
    <location>
        <begin position="74"/>
        <end position="99"/>
    </location>
</feature>
<name>A0A432WIS6_9GAMM</name>
<gene>
    <name evidence="2" type="ORF">CWE14_04510</name>
</gene>
<organism evidence="2 3">
    <name type="scientific">Aliidiomarina soli</name>
    <dbReference type="NCBI Taxonomy" id="1928574"/>
    <lineage>
        <taxon>Bacteria</taxon>
        <taxon>Pseudomonadati</taxon>
        <taxon>Pseudomonadota</taxon>
        <taxon>Gammaproteobacteria</taxon>
        <taxon>Alteromonadales</taxon>
        <taxon>Idiomarinaceae</taxon>
        <taxon>Aliidiomarina</taxon>
    </lineage>
</organism>
<accession>A0A432WIS6</accession>